<evidence type="ECO:0000313" key="2">
    <source>
        <dbReference type="Proteomes" id="UP000502179"/>
    </source>
</evidence>
<dbReference type="InterPro" id="IPR022285">
    <property type="entry name" value="CHP03879_regulat_dom_put"/>
</dbReference>
<dbReference type="Proteomes" id="UP000502179">
    <property type="component" value="Chromosome"/>
</dbReference>
<evidence type="ECO:0000313" key="1">
    <source>
        <dbReference type="EMBL" id="QIJ72409.1"/>
    </source>
</evidence>
<proteinExistence type="predicted"/>
<dbReference type="PANTHER" id="PTHR40727:SF1">
    <property type="entry name" value="BACTERIO-OPSIN ACTIVATOR"/>
    <property type="match status" value="1"/>
</dbReference>
<keyword evidence="2" id="KW-1185">Reference proteome</keyword>
<accession>A0A6G7PXJ2</accession>
<sequence length="208" mass="23168">MVPVVVQPQEIKDFDVDELAIRVFLKALELLGGPRKLILYRNLTWLTSLMEAAYAVVLAEEALKTEDDIAEFLGLTRQTVRNILRADPELVMKKLSGELEERGLKAHTAGGLAKLAYEEIKKGNEALVFFSQVIREGGKILGIGWPAEVLARIKGLDFPLPSALVSERLRGLIVKERDLGELVAALGPEIRNPRELLHLLAEKLREET</sequence>
<dbReference type="KEGG" id="tav:G4V39_09065"/>
<dbReference type="RefSeq" id="WP_166032626.1">
    <property type="nucleotide sequence ID" value="NZ_CP048877.1"/>
</dbReference>
<organism evidence="1 2">
    <name type="scientific">Thermosulfuriphilus ammonigenes</name>
    <dbReference type="NCBI Taxonomy" id="1936021"/>
    <lineage>
        <taxon>Bacteria</taxon>
        <taxon>Pseudomonadati</taxon>
        <taxon>Thermodesulfobacteriota</taxon>
        <taxon>Thermodesulfobacteria</taxon>
        <taxon>Thermodesulfobacteriales</taxon>
        <taxon>Thermodesulfobacteriaceae</taxon>
        <taxon>Thermosulfuriphilus</taxon>
    </lineage>
</organism>
<name>A0A6G7PXJ2_9BACT</name>
<dbReference type="EMBL" id="CP048877">
    <property type="protein sequence ID" value="QIJ72409.1"/>
    <property type="molecule type" value="Genomic_DNA"/>
</dbReference>
<dbReference type="AlphaFoldDB" id="A0A6G7PXJ2"/>
<protein>
    <submittedName>
        <fullName evidence="1">Bacterio-opsin activator</fullName>
    </submittedName>
</protein>
<dbReference type="NCBIfam" id="TIGR03879">
    <property type="entry name" value="near_KaiC_dom"/>
    <property type="match status" value="1"/>
</dbReference>
<reference evidence="1 2" key="1">
    <citation type="submission" date="2020-02" db="EMBL/GenBank/DDBJ databases">
        <title>Genome analysis of Thermosulfuriphilus ammonigenes ST65T, an anaerobic thermophilic chemolithoautotrophic bacterium isolated from a deep-sea hydrothermal vent.</title>
        <authorList>
            <person name="Slobodkina G."/>
            <person name="Allioux M."/>
            <person name="Merkel A."/>
            <person name="Alain K."/>
            <person name="Jebbar M."/>
            <person name="Slobodkin A."/>
        </authorList>
    </citation>
    <scope>NUCLEOTIDE SEQUENCE [LARGE SCALE GENOMIC DNA]</scope>
    <source>
        <strain evidence="1 2">ST65</strain>
    </source>
</reference>
<gene>
    <name evidence="1" type="ORF">G4V39_09065</name>
</gene>
<dbReference type="PANTHER" id="PTHR40727">
    <property type="entry name" value="TRANSCRIPTION REGULATOR, ENCODED NEXT TO RECA SUPERFAMILY ATPASE-RELATED"/>
    <property type="match status" value="1"/>
</dbReference>